<dbReference type="SUPFAM" id="SSF53756">
    <property type="entry name" value="UDP-Glycosyltransferase/glycogen phosphorylase"/>
    <property type="match status" value="1"/>
</dbReference>
<dbReference type="InterPro" id="IPR050194">
    <property type="entry name" value="Glycosyltransferase_grp1"/>
</dbReference>
<dbReference type="InterPro" id="IPR028098">
    <property type="entry name" value="Glyco_trans_4-like_N"/>
</dbReference>
<dbReference type="PANTHER" id="PTHR45947:SF3">
    <property type="entry name" value="SULFOQUINOVOSYL TRANSFERASE SQD2"/>
    <property type="match status" value="1"/>
</dbReference>
<evidence type="ECO:0000313" key="4">
    <source>
        <dbReference type="Proteomes" id="UP000199607"/>
    </source>
</evidence>
<sequence>MDSENLTVLLCTDYLPPGGGTETVVTELASHLASRGVDVVVFALTNDQAVSPFTHENITLHRISATDLTDTIGLQARISVTALGELRRVIKTHRPDVIHVHNRFFFTSYLTAVAATAGWAPKASRILTVHLGSLSELNGIGGVTARSLERTLGRSLCSWADTLIGVSESATAHARRLGVSPAKITTVPNAVDTNTFRPPSNRTHSEHPRILFVGRLVENKGPDRLLEALPAVFESHSDTVASFVGTGPLRAELEQQSVRLGIADRVQFHGVVDSVARKMRHADIFCRPSLTEGLPLTLLEAMASGIPPVMTPVADVPTVIDHERTGLLVEPNASAISTALTTLLKNDDHTQQMGSQAREAITSNGYGWAQRASSVLDVYESTLEKNTHR</sequence>
<evidence type="ECO:0000313" key="3">
    <source>
        <dbReference type="EMBL" id="SFK65231.1"/>
    </source>
</evidence>
<name>A0A1I4BB60_9EURY</name>
<accession>A0A1I4BB60</accession>
<protein>
    <submittedName>
        <fullName evidence="3">Glycosyltransferase involved in cell wall bisynthesis</fullName>
    </submittedName>
</protein>
<dbReference type="Gene3D" id="3.40.50.2000">
    <property type="entry name" value="Glycogen Phosphorylase B"/>
    <property type="match status" value="2"/>
</dbReference>
<dbReference type="AlphaFoldDB" id="A0A1I4BB60"/>
<evidence type="ECO:0000259" key="2">
    <source>
        <dbReference type="Pfam" id="PF13439"/>
    </source>
</evidence>
<dbReference type="InterPro" id="IPR001296">
    <property type="entry name" value="Glyco_trans_1"/>
</dbReference>
<dbReference type="STRING" id="553466.SAMN04487950_0396"/>
<dbReference type="Pfam" id="PF00534">
    <property type="entry name" value="Glycos_transf_1"/>
    <property type="match status" value="1"/>
</dbReference>
<dbReference type="Pfam" id="PF13439">
    <property type="entry name" value="Glyco_transf_4"/>
    <property type="match status" value="1"/>
</dbReference>
<dbReference type="PANTHER" id="PTHR45947">
    <property type="entry name" value="SULFOQUINOVOSYL TRANSFERASE SQD2"/>
    <property type="match status" value="1"/>
</dbReference>
<dbReference type="RefSeq" id="WP_089865042.1">
    <property type="nucleotide sequence ID" value="NZ_FOTC01000001.1"/>
</dbReference>
<feature type="domain" description="Glycosyltransferase subfamily 4-like N-terminal" evidence="2">
    <location>
        <begin position="19"/>
        <end position="194"/>
    </location>
</feature>
<keyword evidence="4" id="KW-1185">Reference proteome</keyword>
<dbReference type="Proteomes" id="UP000199607">
    <property type="component" value="Unassembled WGS sequence"/>
</dbReference>
<keyword evidence="3" id="KW-0808">Transferase</keyword>
<dbReference type="CDD" id="cd03801">
    <property type="entry name" value="GT4_PimA-like"/>
    <property type="match status" value="1"/>
</dbReference>
<evidence type="ECO:0000259" key="1">
    <source>
        <dbReference type="Pfam" id="PF00534"/>
    </source>
</evidence>
<dbReference type="GO" id="GO:0016757">
    <property type="term" value="F:glycosyltransferase activity"/>
    <property type="evidence" value="ECO:0007669"/>
    <property type="project" value="TreeGrafter"/>
</dbReference>
<gene>
    <name evidence="3" type="ORF">SAMN04487950_0396</name>
</gene>
<dbReference type="EMBL" id="FOTC01000001">
    <property type="protein sequence ID" value="SFK65231.1"/>
    <property type="molecule type" value="Genomic_DNA"/>
</dbReference>
<proteinExistence type="predicted"/>
<feature type="domain" description="Glycosyl transferase family 1" evidence="1">
    <location>
        <begin position="201"/>
        <end position="359"/>
    </location>
</feature>
<organism evidence="3 4">
    <name type="scientific">Halogranum rubrum</name>
    <dbReference type="NCBI Taxonomy" id="553466"/>
    <lineage>
        <taxon>Archaea</taxon>
        <taxon>Methanobacteriati</taxon>
        <taxon>Methanobacteriota</taxon>
        <taxon>Stenosarchaea group</taxon>
        <taxon>Halobacteria</taxon>
        <taxon>Halobacteriales</taxon>
        <taxon>Haloferacaceae</taxon>
    </lineage>
</organism>
<reference evidence="4" key="1">
    <citation type="submission" date="2016-10" db="EMBL/GenBank/DDBJ databases">
        <authorList>
            <person name="Varghese N."/>
            <person name="Submissions S."/>
        </authorList>
    </citation>
    <scope>NUCLEOTIDE SEQUENCE [LARGE SCALE GENOMIC DNA]</scope>
    <source>
        <strain evidence="4">CGMCC 1.7738</strain>
    </source>
</reference>